<comment type="subcellular location">
    <subcellularLocation>
        <location evidence="1">Mitochondrion</location>
    </subcellularLocation>
</comment>
<dbReference type="PANTHER" id="PTHR13274:SF2">
    <property type="entry name" value="SMALL RIBOSOMAL SUBUNIT PROTEIN MS25"/>
    <property type="match status" value="1"/>
</dbReference>
<name>A0ABR1DIR9_NECAM</name>
<keyword evidence="3" id="KW-0689">Ribosomal protein</keyword>
<feature type="compositionally biased region" description="Basic and acidic residues" evidence="9">
    <location>
        <begin position="615"/>
        <end position="649"/>
    </location>
</feature>
<dbReference type="EMBL" id="JAVFWL010000004">
    <property type="protein sequence ID" value="KAK6750279.1"/>
    <property type="molecule type" value="Genomic_DNA"/>
</dbReference>
<feature type="region of interest" description="Disordered" evidence="9">
    <location>
        <begin position="615"/>
        <end position="685"/>
    </location>
</feature>
<dbReference type="InterPro" id="IPR056676">
    <property type="entry name" value="DUF7774"/>
</dbReference>
<accession>A0ABR1DIR9</accession>
<evidence type="ECO:0000256" key="8">
    <source>
        <dbReference type="SAM" id="Coils"/>
    </source>
</evidence>
<feature type="compositionally biased region" description="Basic and acidic residues" evidence="9">
    <location>
        <begin position="364"/>
        <end position="380"/>
    </location>
</feature>
<sequence>MIFSTIGVRTSIMPFMHGTMPLRRTFYYLLQGKIKFRDDVQVFAVGFHRLPNEQQQGVRDFVFWHWAQLQYKNPRVQLVKHIDAVITPFARAYLKDGREVLFDLEGMTREEIETRIATTLGKTELVKKREELMEIAKMNPADFGSKCKRQCICEVQGQHPCTALLRAPKYMTGQVGRRSVFVEMNPMYRKTSSNSSESKHARRLREMFRIFQHSKERHREEGDPLEGKHDSPSSSSHSFTKHRKKPQHAVRSPSASEQTRHRRKADTRSAGGVLATRSTEDQDGSTAEKSPAEKRRDIRLKYDACHWFGMEIIRDWIRQATGLNEKDEECYRKIGEEKEEFESVSAVVRPAATKMRKAKLKWKKSTDESEASNRDADKREKLVDLSGDLAEPGVVEGGAAEQSRIAEIRRRAGIPSKTGSDKGVDATMTEVQILIIRIEELELANRKATLQMKNMRKELREKNKKIEELTSLVTFLQKSKVNGENDEKPTVAQESVALRGLDIIKRNQLLEQTVRTNAERALLCSFFEAAEPKPTETIVAIIDAAFTNAIDVLLMRPDLFDDFVDNELRLFLLDIRNAKRILLDVMLSHPEYVPRAWGGDTLAKRQREEKELLEKCHTPKASSPEKKKTDTKTIPELKKAEQKPVERRVLGSSPVVHNDQQRFAPIARKPIITATRKSKTPSPGI</sequence>
<evidence type="ECO:0000313" key="12">
    <source>
        <dbReference type="Proteomes" id="UP001303046"/>
    </source>
</evidence>
<evidence type="ECO:0000256" key="2">
    <source>
        <dbReference type="ARBA" id="ARBA00008046"/>
    </source>
</evidence>
<protein>
    <recommendedName>
        <fullName evidence="6">Small ribosomal subunit protein mS25</fullName>
    </recommendedName>
    <alternativeName>
        <fullName evidence="7">28S ribosomal protein S25, mitochondrial</fullName>
    </alternativeName>
</protein>
<evidence type="ECO:0000256" key="7">
    <source>
        <dbReference type="ARBA" id="ARBA00035369"/>
    </source>
</evidence>
<dbReference type="InterPro" id="IPR036249">
    <property type="entry name" value="Thioredoxin-like_sf"/>
</dbReference>
<feature type="compositionally biased region" description="Basic and acidic residues" evidence="9">
    <location>
        <begin position="214"/>
        <end position="231"/>
    </location>
</feature>
<evidence type="ECO:0000313" key="11">
    <source>
        <dbReference type="EMBL" id="KAK6750279.1"/>
    </source>
</evidence>
<dbReference type="InterPro" id="IPR007741">
    <property type="entry name" value="Ribosomal_mL43/mS25/NADH_DH"/>
</dbReference>
<evidence type="ECO:0000256" key="5">
    <source>
        <dbReference type="ARBA" id="ARBA00023274"/>
    </source>
</evidence>
<reference evidence="11 12" key="1">
    <citation type="submission" date="2023-08" db="EMBL/GenBank/DDBJ databases">
        <title>A Necator americanus chromosomal reference genome.</title>
        <authorList>
            <person name="Ilik V."/>
            <person name="Petrzelkova K.J."/>
            <person name="Pardy F."/>
            <person name="Fuh T."/>
            <person name="Niatou-Singa F.S."/>
            <person name="Gouil Q."/>
            <person name="Baker L."/>
            <person name="Ritchie M.E."/>
            <person name="Jex A.R."/>
            <person name="Gazzola D."/>
            <person name="Li H."/>
            <person name="Toshio Fujiwara R."/>
            <person name="Zhan B."/>
            <person name="Aroian R.V."/>
            <person name="Pafco B."/>
            <person name="Schwarz E.M."/>
        </authorList>
    </citation>
    <scope>NUCLEOTIDE SEQUENCE [LARGE SCALE GENOMIC DNA]</scope>
    <source>
        <strain evidence="11 12">Aroian</strain>
        <tissue evidence="11">Whole animal</tissue>
    </source>
</reference>
<gene>
    <name evidence="11" type="primary">Necator_chrIV.g15626</name>
    <name evidence="11" type="ORF">RB195_002331</name>
</gene>
<organism evidence="11 12">
    <name type="scientific">Necator americanus</name>
    <name type="common">Human hookworm</name>
    <dbReference type="NCBI Taxonomy" id="51031"/>
    <lineage>
        <taxon>Eukaryota</taxon>
        <taxon>Metazoa</taxon>
        <taxon>Ecdysozoa</taxon>
        <taxon>Nematoda</taxon>
        <taxon>Chromadorea</taxon>
        <taxon>Rhabditida</taxon>
        <taxon>Rhabditina</taxon>
        <taxon>Rhabditomorpha</taxon>
        <taxon>Strongyloidea</taxon>
        <taxon>Ancylostomatidae</taxon>
        <taxon>Bunostominae</taxon>
        <taxon>Necator</taxon>
    </lineage>
</organism>
<dbReference type="Gene3D" id="3.40.30.10">
    <property type="entry name" value="Glutaredoxin"/>
    <property type="match status" value="1"/>
</dbReference>
<dbReference type="SMART" id="SM00916">
    <property type="entry name" value="L51_S25_CI-B8"/>
    <property type="match status" value="1"/>
</dbReference>
<feature type="region of interest" description="Disordered" evidence="9">
    <location>
        <begin position="359"/>
        <end position="380"/>
    </location>
</feature>
<comment type="similarity">
    <text evidence="2">Belongs to the mitochondrion-specific ribosomal protein mS25 family.</text>
</comment>
<feature type="region of interest" description="Disordered" evidence="9">
    <location>
        <begin position="214"/>
        <end position="293"/>
    </location>
</feature>
<feature type="domain" description="Ribosomal protein/NADH dehydrogenase" evidence="10">
    <location>
        <begin position="50"/>
        <end position="123"/>
    </location>
</feature>
<feature type="compositionally biased region" description="Basic residues" evidence="9">
    <location>
        <begin position="239"/>
        <end position="248"/>
    </location>
</feature>
<evidence type="ECO:0000256" key="9">
    <source>
        <dbReference type="SAM" id="MobiDB-lite"/>
    </source>
</evidence>
<comment type="caution">
    <text evidence="11">The sequence shown here is derived from an EMBL/GenBank/DDBJ whole genome shotgun (WGS) entry which is preliminary data.</text>
</comment>
<keyword evidence="5" id="KW-0687">Ribonucleoprotein</keyword>
<proteinExistence type="inferred from homology"/>
<evidence type="ECO:0000256" key="3">
    <source>
        <dbReference type="ARBA" id="ARBA00022980"/>
    </source>
</evidence>
<dbReference type="InterPro" id="IPR040049">
    <property type="entry name" value="Ribosomal_mS25/mL61"/>
</dbReference>
<evidence type="ECO:0000256" key="4">
    <source>
        <dbReference type="ARBA" id="ARBA00023128"/>
    </source>
</evidence>
<dbReference type="PANTHER" id="PTHR13274">
    <property type="entry name" value="MITOCHONDRIAL RIBOSOMAL PROTEIN S25"/>
    <property type="match status" value="1"/>
</dbReference>
<keyword evidence="8" id="KW-0175">Coiled coil</keyword>
<dbReference type="Pfam" id="PF24983">
    <property type="entry name" value="DUF7774"/>
    <property type="match status" value="1"/>
</dbReference>
<feature type="coiled-coil region" evidence="8">
    <location>
        <begin position="431"/>
        <end position="479"/>
    </location>
</feature>
<dbReference type="Proteomes" id="UP001303046">
    <property type="component" value="Unassembled WGS sequence"/>
</dbReference>
<evidence type="ECO:0000256" key="1">
    <source>
        <dbReference type="ARBA" id="ARBA00004173"/>
    </source>
</evidence>
<evidence type="ECO:0000256" key="6">
    <source>
        <dbReference type="ARBA" id="ARBA00035139"/>
    </source>
</evidence>
<dbReference type="SUPFAM" id="SSF52833">
    <property type="entry name" value="Thioredoxin-like"/>
    <property type="match status" value="1"/>
</dbReference>
<evidence type="ECO:0000259" key="10">
    <source>
        <dbReference type="SMART" id="SM00916"/>
    </source>
</evidence>
<dbReference type="Pfam" id="PF05047">
    <property type="entry name" value="L51_S25_CI-B8"/>
    <property type="match status" value="1"/>
</dbReference>
<keyword evidence="12" id="KW-1185">Reference proteome</keyword>
<keyword evidence="4" id="KW-0496">Mitochondrion</keyword>